<dbReference type="SUPFAM" id="SSF55331">
    <property type="entry name" value="Tautomerase/MIF"/>
    <property type="match status" value="1"/>
</dbReference>
<dbReference type="InterPro" id="IPR037479">
    <property type="entry name" value="Tauto_MSAD"/>
</dbReference>
<evidence type="ECO:0000313" key="1">
    <source>
        <dbReference type="EMBL" id="UYO38997.1"/>
    </source>
</evidence>
<sequence>MPRLTVSMLAGKPDAYRTAILDNLYRAMRETLGVPDDDQFITLTEHAPANFRFGNAYGIARSADLVYIQITVFDTRTPEQKKAMYRRVTELLAESPGLRPEDVFINVYDAPGVNWSVGGGVAQFG</sequence>
<reference evidence="1" key="1">
    <citation type="journal article" date="2022" name="Biol. Control">
        <title>In silico genomic analysis of Rhodopseudomonas palustris strains revealed potential biocontrol agents and crop yield enhancers.</title>
        <authorList>
            <person name="Surachat K."/>
            <person name="Kantachote D."/>
            <person name="Deachamag P."/>
            <person name="Wonglapsuwan M."/>
        </authorList>
    </citation>
    <scope>NUCLEOTIDE SEQUENCE</scope>
    <source>
        <strain evidence="1">TLS06</strain>
    </source>
</reference>
<name>A0AAX3DVZ0_RHOPL</name>
<dbReference type="RefSeq" id="WP_264074445.1">
    <property type="nucleotide sequence ID" value="NZ_CP076676.1"/>
</dbReference>
<accession>A0AAX3DVZ0</accession>
<dbReference type="PANTHER" id="PTHR38460:SF1">
    <property type="entry name" value="TAUTOMERASE YOLI-RELATED"/>
    <property type="match status" value="1"/>
</dbReference>
<evidence type="ECO:0000313" key="2">
    <source>
        <dbReference type="Proteomes" id="UP001163166"/>
    </source>
</evidence>
<gene>
    <name evidence="1" type="ORF">KQX62_20085</name>
</gene>
<dbReference type="EMBL" id="CP076676">
    <property type="protein sequence ID" value="UYO38997.1"/>
    <property type="molecule type" value="Genomic_DNA"/>
</dbReference>
<dbReference type="PANTHER" id="PTHR38460">
    <property type="entry name" value="TAUTOMERASE YOLI-RELATED"/>
    <property type="match status" value="1"/>
</dbReference>
<dbReference type="Gene3D" id="3.30.429.10">
    <property type="entry name" value="Macrophage Migration Inhibitory Factor"/>
    <property type="match status" value="1"/>
</dbReference>
<protein>
    <submittedName>
        <fullName evidence="1">Tautomerase family protein</fullName>
    </submittedName>
</protein>
<dbReference type="AlphaFoldDB" id="A0AAX3DVZ0"/>
<dbReference type="InterPro" id="IPR014347">
    <property type="entry name" value="Tautomerase/MIF_sf"/>
</dbReference>
<dbReference type="Proteomes" id="UP001163166">
    <property type="component" value="Chromosome"/>
</dbReference>
<dbReference type="Pfam" id="PF14552">
    <property type="entry name" value="Tautomerase_2"/>
    <property type="match status" value="1"/>
</dbReference>
<organism evidence="1 2">
    <name type="scientific">Rhodopseudomonas palustris</name>
    <dbReference type="NCBI Taxonomy" id="1076"/>
    <lineage>
        <taxon>Bacteria</taxon>
        <taxon>Pseudomonadati</taxon>
        <taxon>Pseudomonadota</taxon>
        <taxon>Alphaproteobacteria</taxon>
        <taxon>Hyphomicrobiales</taxon>
        <taxon>Nitrobacteraceae</taxon>
        <taxon>Rhodopseudomonas</taxon>
    </lineage>
</organism>
<proteinExistence type="predicted"/>